<name>A0A2K1P197_9BACT</name>
<dbReference type="AlphaFoldDB" id="A0A2K1P197"/>
<dbReference type="EMBL" id="AZRL01000012">
    <property type="protein sequence ID" value="PNR96575.1"/>
    <property type="molecule type" value="Genomic_DNA"/>
</dbReference>
<proteinExistence type="predicted"/>
<dbReference type="Proteomes" id="UP000236434">
    <property type="component" value="Unassembled WGS sequence"/>
</dbReference>
<gene>
    <name evidence="1" type="ORF">X929_05135</name>
</gene>
<organism evidence="1 2">
    <name type="scientific">Petrotoga olearia DSM 13574</name>
    <dbReference type="NCBI Taxonomy" id="1122955"/>
    <lineage>
        <taxon>Bacteria</taxon>
        <taxon>Thermotogati</taxon>
        <taxon>Thermotogota</taxon>
        <taxon>Thermotogae</taxon>
        <taxon>Petrotogales</taxon>
        <taxon>Petrotogaceae</taxon>
        <taxon>Petrotoga</taxon>
    </lineage>
</organism>
<reference evidence="1 2" key="1">
    <citation type="submission" date="2013-12" db="EMBL/GenBank/DDBJ databases">
        <title>Comparative genomics of Petrotoga isolates.</title>
        <authorList>
            <person name="Nesbo C.L."/>
            <person name="Charchuk R."/>
            <person name="Chow K."/>
        </authorList>
    </citation>
    <scope>NUCLEOTIDE SEQUENCE [LARGE SCALE GENOMIC DNA]</scope>
    <source>
        <strain evidence="1 2">DSM 13574</strain>
    </source>
</reference>
<evidence type="ECO:0000313" key="2">
    <source>
        <dbReference type="Proteomes" id="UP000236434"/>
    </source>
</evidence>
<accession>A0A2K1P197</accession>
<protein>
    <submittedName>
        <fullName evidence="1">Uncharacterized protein</fullName>
    </submittedName>
</protein>
<sequence length="59" mass="6621">MLICAKSFFSLLQCANQVLKILTLNLGDFKGQNPLMLRDHKGQSPFNLKGRWAGIDNKS</sequence>
<evidence type="ECO:0000313" key="1">
    <source>
        <dbReference type="EMBL" id="PNR96575.1"/>
    </source>
</evidence>
<comment type="caution">
    <text evidence="1">The sequence shown here is derived from an EMBL/GenBank/DDBJ whole genome shotgun (WGS) entry which is preliminary data.</text>
</comment>